<proteinExistence type="predicted"/>
<keyword evidence="4" id="KW-0328">Glycosyltransferase</keyword>
<name>N0B156_9HYPH</name>
<dbReference type="eggNOG" id="COG1215">
    <property type="taxonomic scope" value="Bacteria"/>
</dbReference>
<evidence type="ECO:0000313" key="9">
    <source>
        <dbReference type="EMBL" id="AGK56668.1"/>
    </source>
</evidence>
<keyword evidence="8" id="KW-0472">Membrane</keyword>
<evidence type="ECO:0000256" key="6">
    <source>
        <dbReference type="ARBA" id="ARBA00022692"/>
    </source>
</evidence>
<dbReference type="OrthoDB" id="9814255at2"/>
<evidence type="ECO:0000256" key="8">
    <source>
        <dbReference type="ARBA" id="ARBA00023136"/>
    </source>
</evidence>
<dbReference type="PANTHER" id="PTHR12726">
    <property type="entry name" value="CERAMIDE GLUCOSYLTRANSFERASE"/>
    <property type="match status" value="1"/>
</dbReference>
<dbReference type="InterPro" id="IPR025993">
    <property type="entry name" value="Ceramide_glucosylTrfase"/>
</dbReference>
<keyword evidence="7" id="KW-1133">Transmembrane helix</keyword>
<dbReference type="NCBIfam" id="TIGR03472">
    <property type="entry name" value="HpnI"/>
    <property type="match status" value="1"/>
</dbReference>
<evidence type="ECO:0000256" key="7">
    <source>
        <dbReference type="ARBA" id="ARBA00022989"/>
    </source>
</evidence>
<dbReference type="EMBL" id="CP005587">
    <property type="protein sequence ID" value="AGK56668.1"/>
    <property type="molecule type" value="Genomic_DNA"/>
</dbReference>
<keyword evidence="5 9" id="KW-0808">Transferase</keyword>
<dbReference type="RefSeq" id="WP_015596705.1">
    <property type="nucleotide sequence ID" value="NC_021172.1"/>
</dbReference>
<dbReference type="Gene3D" id="3.90.550.10">
    <property type="entry name" value="Spore Coat Polysaccharide Biosynthesis Protein SpsA, Chain A"/>
    <property type="match status" value="1"/>
</dbReference>
<accession>N0B156</accession>
<comment type="subcellular location">
    <subcellularLocation>
        <location evidence="1">Membrane</location>
        <topology evidence="1">Multi-pass membrane protein</topology>
    </subcellularLocation>
</comment>
<dbReference type="SUPFAM" id="SSF53448">
    <property type="entry name" value="Nucleotide-diphospho-sugar transferases"/>
    <property type="match status" value="1"/>
</dbReference>
<evidence type="ECO:0000256" key="2">
    <source>
        <dbReference type="ARBA" id="ARBA00004760"/>
    </source>
</evidence>
<dbReference type="PANTHER" id="PTHR12726:SF0">
    <property type="entry name" value="CERAMIDE GLUCOSYLTRANSFERASE"/>
    <property type="match status" value="1"/>
</dbReference>
<evidence type="ECO:0000256" key="4">
    <source>
        <dbReference type="ARBA" id="ARBA00022676"/>
    </source>
</evidence>
<dbReference type="Proteomes" id="UP000005952">
    <property type="component" value="Chromosome"/>
</dbReference>
<dbReference type="GO" id="GO:0006679">
    <property type="term" value="P:glucosylceramide biosynthetic process"/>
    <property type="evidence" value="ECO:0007669"/>
    <property type="project" value="TreeGrafter"/>
</dbReference>
<dbReference type="InterPro" id="IPR017835">
    <property type="entry name" value="Hopen-assoc_HpnI"/>
</dbReference>
<dbReference type="HOGENOM" id="CLU_030898_2_0_5"/>
<comment type="pathway">
    <text evidence="2">Lipid metabolism; sphingolipid metabolism.</text>
</comment>
<dbReference type="CDD" id="cd02520">
    <property type="entry name" value="Glucosylceramide_synthase"/>
    <property type="match status" value="1"/>
</dbReference>
<dbReference type="STRING" id="670307.HYPDE_24918"/>
<evidence type="ECO:0000256" key="3">
    <source>
        <dbReference type="ARBA" id="ARBA00004991"/>
    </source>
</evidence>
<dbReference type="GO" id="GO:0016020">
    <property type="term" value="C:membrane"/>
    <property type="evidence" value="ECO:0007669"/>
    <property type="project" value="UniProtKB-SubCell"/>
</dbReference>
<gene>
    <name evidence="9" type="ORF">HYPDE_24918</name>
</gene>
<keyword evidence="10" id="KW-1185">Reference proteome</keyword>
<dbReference type="GO" id="GO:0008120">
    <property type="term" value="F:ceramide glucosyltransferase activity"/>
    <property type="evidence" value="ECO:0007669"/>
    <property type="project" value="TreeGrafter"/>
</dbReference>
<organism evidence="9 10">
    <name type="scientific">Hyphomicrobium denitrificans 1NES1</name>
    <dbReference type="NCBI Taxonomy" id="670307"/>
    <lineage>
        <taxon>Bacteria</taxon>
        <taxon>Pseudomonadati</taxon>
        <taxon>Pseudomonadota</taxon>
        <taxon>Alphaproteobacteria</taxon>
        <taxon>Hyphomicrobiales</taxon>
        <taxon>Hyphomicrobiaceae</taxon>
        <taxon>Hyphomicrobium</taxon>
    </lineage>
</organism>
<protein>
    <submittedName>
        <fullName evidence="9">Hopanoid biosynthesis associated glycosyl transferase protein HpnI</fullName>
    </submittedName>
</protein>
<reference evidence="9 10" key="1">
    <citation type="journal article" date="2013" name="Genome Announc.">
        <title>Genome sequences for three denitrifying bacterial strains isolated from a uranium- and nitrate-contaminated subsurface environment.</title>
        <authorList>
            <person name="Venkatramanan R."/>
            <person name="Prakash O."/>
            <person name="Woyke T."/>
            <person name="Chain P."/>
            <person name="Goodwin L.A."/>
            <person name="Watson D."/>
            <person name="Brooks S."/>
            <person name="Kostka J.E."/>
            <person name="Green S.J."/>
        </authorList>
    </citation>
    <scope>NUCLEOTIDE SEQUENCE [LARGE SCALE GENOMIC DNA]</scope>
    <source>
        <strain evidence="9 10">1NES1</strain>
    </source>
</reference>
<dbReference type="KEGG" id="hdt:HYPDE_24918"/>
<sequence>MTSCLWLVCTLIAIIGSAYALLAATLVARFAAGSKALLQNPEDVTLLKPLHGAEAALAPNLESFCAQNYAADIQVVCGVQDPHDPAILFVQNLRAQFPNRDIRLAIGSKPNARNPKISNILNMMSETSCDILILSDSDMSVRPDYVSDVVAALQQPGVGLVTCLYRGSAAGGFWSRLAAAAVDQHFLPNVLVGLQFGLAHPCFGSTIALRRETLRRIGGFEAFADALADDYEMGEAVRRLGLKVAIPPFTIGHTFSDASFTELISHELRWARTIRLVDPMGYVGSIVTHPLPFALAALPLSGFSAIAVMILAATLASRLFVPIQVERLPGGGKRSLWLSPLRDLVSFAVFVASFVPGAVSWRGRRYSVESDGSVTPL</sequence>
<evidence type="ECO:0000256" key="5">
    <source>
        <dbReference type="ARBA" id="ARBA00022679"/>
    </source>
</evidence>
<dbReference type="Pfam" id="PF13506">
    <property type="entry name" value="Glyco_transf_21"/>
    <property type="match status" value="1"/>
</dbReference>
<dbReference type="InterPro" id="IPR029044">
    <property type="entry name" value="Nucleotide-diphossugar_trans"/>
</dbReference>
<evidence type="ECO:0000256" key="1">
    <source>
        <dbReference type="ARBA" id="ARBA00004141"/>
    </source>
</evidence>
<keyword evidence="6" id="KW-0812">Transmembrane</keyword>
<comment type="pathway">
    <text evidence="3">Sphingolipid metabolism.</text>
</comment>
<evidence type="ECO:0000313" key="10">
    <source>
        <dbReference type="Proteomes" id="UP000005952"/>
    </source>
</evidence>
<dbReference type="AlphaFoldDB" id="N0B156"/>